<reference evidence="1 2" key="1">
    <citation type="submission" date="2019-09" db="EMBL/GenBank/DDBJ databases">
        <title>FDA dAtabase for Regulatory Grade micrObial Sequences (FDA-ARGOS): Supporting development and validation of Infectious Disease Dx tests.</title>
        <authorList>
            <person name="Sciortino C."/>
            <person name="Tallon L."/>
            <person name="Sadzewicz L."/>
            <person name="Vavikolanu K."/>
            <person name="Mehta A."/>
            <person name="Aluvathingal J."/>
            <person name="Nadendla S."/>
            <person name="Nandy P."/>
            <person name="Geyer C."/>
            <person name="Yan Y."/>
            <person name="Sichtig H."/>
        </authorList>
    </citation>
    <scope>NUCLEOTIDE SEQUENCE [LARGE SCALE GENOMIC DNA]</scope>
    <source>
        <strain evidence="1 2">FDAARGOS_643</strain>
    </source>
</reference>
<dbReference type="AlphaFoldDB" id="A0A5P2QT43"/>
<evidence type="ECO:0000313" key="1">
    <source>
        <dbReference type="EMBL" id="QEU08960.1"/>
    </source>
</evidence>
<dbReference type="Proteomes" id="UP000324507">
    <property type="component" value="Chromosome"/>
</dbReference>
<organism evidence="1 2">
    <name type="scientific">Paracoccus yeei</name>
    <dbReference type="NCBI Taxonomy" id="147645"/>
    <lineage>
        <taxon>Bacteria</taxon>
        <taxon>Pseudomonadati</taxon>
        <taxon>Pseudomonadota</taxon>
        <taxon>Alphaproteobacteria</taxon>
        <taxon>Rhodobacterales</taxon>
        <taxon>Paracoccaceae</taxon>
        <taxon>Paracoccus</taxon>
    </lineage>
</organism>
<dbReference type="EMBL" id="CP044081">
    <property type="protein sequence ID" value="QEU08960.1"/>
    <property type="molecule type" value="Genomic_DNA"/>
</dbReference>
<name>A0A5P2QT43_9RHOB</name>
<evidence type="ECO:0000313" key="2">
    <source>
        <dbReference type="Proteomes" id="UP000324507"/>
    </source>
</evidence>
<sequence length="111" mass="12831">MEELRIRTPFTRKVWRHLADGEIPICSESDIRDAWRWVEDINKKIKTHSYVPEVVHGYMGIEKNSGVTRFIPILSKEDMAVYYHLCGVIGDAVIRDKDRIFGGWREAAAGI</sequence>
<proteinExistence type="predicted"/>
<dbReference type="RefSeq" id="WP_150350888.1">
    <property type="nucleotide sequence ID" value="NZ_CP044081.1"/>
</dbReference>
<protein>
    <submittedName>
        <fullName evidence="1">Uncharacterized protein</fullName>
    </submittedName>
</protein>
<accession>A0A5P2QT43</accession>
<gene>
    <name evidence="1" type="ORF">FOB51_13690</name>
</gene>